<organism evidence="1">
    <name type="scientific">Plasmodium chabaudi chabaudi</name>
    <dbReference type="NCBI Taxonomy" id="31271"/>
    <lineage>
        <taxon>Eukaryota</taxon>
        <taxon>Sar</taxon>
        <taxon>Alveolata</taxon>
        <taxon>Apicomplexa</taxon>
        <taxon>Aconoidasida</taxon>
        <taxon>Haemosporida</taxon>
        <taxon>Plasmodiidae</taxon>
        <taxon>Plasmodium</taxon>
        <taxon>Plasmodium (Vinckeia)</taxon>
    </lineage>
</organism>
<dbReference type="EMBL" id="FMIL01000238">
    <property type="protein sequence ID" value="SCL87641.1"/>
    <property type="molecule type" value="Genomic_DNA"/>
</dbReference>
<dbReference type="NCBIfam" id="TIGR01590">
    <property type="entry name" value="yir-bir-cir_Pla"/>
    <property type="match status" value="2"/>
</dbReference>
<dbReference type="Proteomes" id="UP000507163">
    <property type="component" value="Unassembled WGS sequence"/>
</dbReference>
<name>A0A1C6WI56_PLACU</name>
<dbReference type="Pfam" id="PF06022">
    <property type="entry name" value="Cir_Bir_Yir"/>
    <property type="match status" value="1"/>
</dbReference>
<accession>A0A1C6WI56</accession>
<protein>
    <submittedName>
        <fullName evidence="1">Plasmodium variant antigen protein Cir/Yir/Bir, putative</fullName>
    </submittedName>
</protein>
<feature type="non-terminal residue" evidence="1">
    <location>
        <position position="339"/>
    </location>
</feature>
<dbReference type="AlphaFoldDB" id="A0A1C6WI56"/>
<dbReference type="InterPro" id="IPR006477">
    <property type="entry name" value="Yir_bir_cir"/>
</dbReference>
<proteinExistence type="predicted"/>
<evidence type="ECO:0000313" key="1">
    <source>
        <dbReference type="EMBL" id="SCL87641.1"/>
    </source>
</evidence>
<reference evidence="1" key="1">
    <citation type="submission" date="2016-08" db="EMBL/GenBank/DDBJ databases">
        <authorList>
            <consortium name="Pathogen Informatics"/>
        </authorList>
    </citation>
    <scope>NUCLEOTIDE SEQUENCE</scope>
    <source>
        <strain evidence="1">AJ</strain>
    </source>
</reference>
<sequence>MRNPSYKIEDVYKEFVTISNYFDEDENDGTKTKVTNEAIHNYCDYDDRPEKDKCSDYYEMTSSGVIHLLKNLKKKCNLDDDKLAEYAILWLSYKLKIKENPIIKKLSDFYNSYIERNKYYNKNINGDDGLTYKAIIDKKKDLMDMNISEIFKLEAPFKILYFLYYAYHYDYWDCAKHSNYANTIHNYCDYDDRPEKDKCSDYYEMTSSGVIHLLKNLKKKCNLDDDKLAEYAILWLSYKLKIKENPIIKKLSDFYNSYIERNKYYNKNINGDDGLTYKAIIDKKKDLMDMNISEIFKLEAPFKILYFLYYAYHYDYWDCAKHSNYANSFVNQFNDLNND</sequence>
<gene>
    <name evidence="1" type="ORF">PCHAJ_000508500</name>
</gene>